<dbReference type="Gene3D" id="3.40.50.1820">
    <property type="entry name" value="alpha/beta hydrolase"/>
    <property type="match status" value="1"/>
</dbReference>
<keyword evidence="4" id="KW-1185">Reference proteome</keyword>
<accession>A0A840J4F2</accession>
<dbReference type="InterPro" id="IPR029058">
    <property type="entry name" value="AB_hydrolase_fold"/>
</dbReference>
<dbReference type="AlphaFoldDB" id="A0A840J4F2"/>
<evidence type="ECO:0000313" key="4">
    <source>
        <dbReference type="Proteomes" id="UP000581769"/>
    </source>
</evidence>
<dbReference type="InterPro" id="IPR000073">
    <property type="entry name" value="AB_hydrolase_1"/>
</dbReference>
<organism evidence="3 4">
    <name type="scientific">Amycolatopsis jiangsuensis</name>
    <dbReference type="NCBI Taxonomy" id="1181879"/>
    <lineage>
        <taxon>Bacteria</taxon>
        <taxon>Bacillati</taxon>
        <taxon>Actinomycetota</taxon>
        <taxon>Actinomycetes</taxon>
        <taxon>Pseudonocardiales</taxon>
        <taxon>Pseudonocardiaceae</taxon>
        <taxon>Amycolatopsis</taxon>
    </lineage>
</organism>
<evidence type="ECO:0000313" key="3">
    <source>
        <dbReference type="EMBL" id="MBB4688204.1"/>
    </source>
</evidence>
<dbReference type="EMBL" id="JACHMG010000001">
    <property type="protein sequence ID" value="MBB4688204.1"/>
    <property type="molecule type" value="Genomic_DNA"/>
</dbReference>
<sequence>MTVVLIHGAPETPAIWAGLIAQLDRPTVTLQLPGFGRGSGPGLDDKDAYADWLAHALQDIDGPLDLLGHDWGGALATRVVATRQVAARSWASDVMGTWHPGNDWHPIARLWQSAAGRPRCVPSATTTRRRPSATTGSPRAGSPTCSSCRACLGNWPKSSKASTTRG</sequence>
<name>A0A840J4F2_9PSEU</name>
<dbReference type="Proteomes" id="UP000581769">
    <property type="component" value="Unassembled WGS sequence"/>
</dbReference>
<reference evidence="3 4" key="1">
    <citation type="submission" date="2020-08" db="EMBL/GenBank/DDBJ databases">
        <title>Sequencing the genomes of 1000 actinobacteria strains.</title>
        <authorList>
            <person name="Klenk H.-P."/>
        </authorList>
    </citation>
    <scope>NUCLEOTIDE SEQUENCE [LARGE SCALE GENOMIC DNA]</scope>
    <source>
        <strain evidence="3 4">DSM 45859</strain>
    </source>
</reference>
<feature type="domain" description="AB hydrolase-1" evidence="2">
    <location>
        <begin position="3"/>
        <end position="115"/>
    </location>
</feature>
<protein>
    <submittedName>
        <fullName evidence="3">Pimeloyl-ACP methyl ester carboxylesterase</fullName>
    </submittedName>
</protein>
<feature type="region of interest" description="Disordered" evidence="1">
    <location>
        <begin position="118"/>
        <end position="146"/>
    </location>
</feature>
<proteinExistence type="predicted"/>
<feature type="compositionally biased region" description="Low complexity" evidence="1">
    <location>
        <begin position="122"/>
        <end position="139"/>
    </location>
</feature>
<dbReference type="SUPFAM" id="SSF53474">
    <property type="entry name" value="alpha/beta-Hydrolases"/>
    <property type="match status" value="1"/>
</dbReference>
<gene>
    <name evidence="3" type="ORF">BJY18_005689</name>
</gene>
<dbReference type="GO" id="GO:0003824">
    <property type="term" value="F:catalytic activity"/>
    <property type="evidence" value="ECO:0007669"/>
    <property type="project" value="UniProtKB-ARBA"/>
</dbReference>
<evidence type="ECO:0000259" key="2">
    <source>
        <dbReference type="Pfam" id="PF12697"/>
    </source>
</evidence>
<dbReference type="Pfam" id="PF12697">
    <property type="entry name" value="Abhydrolase_6"/>
    <property type="match status" value="1"/>
</dbReference>
<comment type="caution">
    <text evidence="3">The sequence shown here is derived from an EMBL/GenBank/DDBJ whole genome shotgun (WGS) entry which is preliminary data.</text>
</comment>
<evidence type="ECO:0000256" key="1">
    <source>
        <dbReference type="SAM" id="MobiDB-lite"/>
    </source>
</evidence>